<dbReference type="EMBL" id="CP058998">
    <property type="protein sequence ID" value="QLJ52808.1"/>
    <property type="molecule type" value="Genomic_DNA"/>
</dbReference>
<dbReference type="PROSITE" id="PS51257">
    <property type="entry name" value="PROKAR_LIPOPROTEIN"/>
    <property type="match status" value="1"/>
</dbReference>
<evidence type="ECO:0000313" key="2">
    <source>
        <dbReference type="Proteomes" id="UP000510821"/>
    </source>
</evidence>
<gene>
    <name evidence="1" type="ORF">Sv326_0633</name>
</gene>
<reference evidence="2" key="1">
    <citation type="submission" date="2020-07" db="EMBL/GenBank/DDBJ databases">
        <title>Metabolic diversity and evolutionary history of the archaeal phylum ###Micrarchaeota### uncovered from a freshwater lake metagenome.</title>
        <authorList>
            <person name="Kadnikov V.V."/>
            <person name="Savvichev A.S."/>
            <person name="Mardanov A.V."/>
            <person name="Beletsky A.V."/>
            <person name="Chupakov A.V."/>
            <person name="Kokryatskaya N.M."/>
            <person name="Pimenov N.V."/>
            <person name="Ravin N.V."/>
        </authorList>
    </citation>
    <scope>NUCLEOTIDE SEQUENCE [LARGE SCALE GENOMIC DNA]</scope>
</reference>
<sequence length="320" mass="35091">MKRIMLLFLAVLLIAGCVNLPWGAPRDELEMVPQAANALIIFRPSSTLNDSDFASLYNSSEQMSFEISRIAATTGIDPAKIDRMVLFFNFDSFTQESETYGGFVASGVIEKENILEKMKLNNIITELKYGSSTIYEITSRELPENKTYLSFLGGMLVGGSRKAVEDSIDLSNGKGVSVKSRKNLMKAYDELGKDSVFLFLMESTPQMRKEINETQQQLFSIRPLSRMQSVGFSIEKKGKAVDLKLLTLADDAASAADISDLFNSSVSIGKTLAGEGSAARDVLSKIRVRANGNEVSVLLSSDMDELGKLNDELSQMASPE</sequence>
<dbReference type="AlphaFoldDB" id="A0A7D5XLN2"/>
<evidence type="ECO:0000313" key="1">
    <source>
        <dbReference type="EMBL" id="QLJ52808.1"/>
    </source>
</evidence>
<dbReference type="Proteomes" id="UP000510821">
    <property type="component" value="Chromosome"/>
</dbReference>
<protein>
    <submittedName>
        <fullName evidence="1">Uncharacterized protein</fullName>
    </submittedName>
</protein>
<dbReference type="KEGG" id="flt:Sv326_0633"/>
<organism evidence="1 2">
    <name type="scientific">Fermentimicrarchaeum limneticum</name>
    <dbReference type="NCBI Taxonomy" id="2795018"/>
    <lineage>
        <taxon>Archaea</taxon>
        <taxon>Candidatus Micrarchaeota</taxon>
        <taxon>Candidatus Fermentimicrarchaeales</taxon>
        <taxon>Candidatus Fermentimicrarchaeaceae</taxon>
        <taxon>Candidatus Fermentimicrarchaeum</taxon>
    </lineage>
</organism>
<proteinExistence type="predicted"/>
<name>A0A7D5XLN2_FERL1</name>
<accession>A0A7D5XLN2</accession>